<evidence type="ECO:0000313" key="1">
    <source>
        <dbReference type="EMBL" id="KAF6728511.1"/>
    </source>
</evidence>
<organism evidence="1 2">
    <name type="scientific">Oryzias melastigma</name>
    <name type="common">Marine medaka</name>
    <dbReference type="NCBI Taxonomy" id="30732"/>
    <lineage>
        <taxon>Eukaryota</taxon>
        <taxon>Metazoa</taxon>
        <taxon>Chordata</taxon>
        <taxon>Craniata</taxon>
        <taxon>Vertebrata</taxon>
        <taxon>Euteleostomi</taxon>
        <taxon>Actinopterygii</taxon>
        <taxon>Neopterygii</taxon>
        <taxon>Teleostei</taxon>
        <taxon>Neoteleostei</taxon>
        <taxon>Acanthomorphata</taxon>
        <taxon>Ovalentaria</taxon>
        <taxon>Atherinomorphae</taxon>
        <taxon>Beloniformes</taxon>
        <taxon>Adrianichthyidae</taxon>
        <taxon>Oryziinae</taxon>
        <taxon>Oryzias</taxon>
    </lineage>
</organism>
<comment type="caution">
    <text evidence="1">The sequence shown here is derived from an EMBL/GenBank/DDBJ whole genome shotgun (WGS) entry which is preliminary data.</text>
</comment>
<gene>
    <name evidence="1" type="ORF">FQA47_024330</name>
</gene>
<name>A0A834FBK0_ORYME</name>
<sequence length="90" mass="10450">MHVRLPTKSRGLHKTLSSSGFHFYMHDFLFTPNNCPLQKLFDDIRDDRQSRAIIFGSWCTNSHLHLSSGRKKNVVIDFQPPVDGVHFRLV</sequence>
<reference evidence="1" key="1">
    <citation type="journal article" name="BMC Genomics">
        <title>Long-read sequencing and de novo genome assembly of marine medaka (Oryzias melastigma).</title>
        <authorList>
            <person name="Liang P."/>
            <person name="Saqib H.S.A."/>
            <person name="Ni X."/>
            <person name="Shen Y."/>
        </authorList>
    </citation>
    <scope>NUCLEOTIDE SEQUENCE</scope>
    <source>
        <strain evidence="1">Bigg-433</strain>
    </source>
</reference>
<dbReference type="AlphaFoldDB" id="A0A834FBK0"/>
<protein>
    <submittedName>
        <fullName evidence="1">Uncharacterized protein</fullName>
    </submittedName>
</protein>
<proteinExistence type="predicted"/>
<dbReference type="Proteomes" id="UP000646548">
    <property type="component" value="Unassembled WGS sequence"/>
</dbReference>
<dbReference type="EMBL" id="WKFB01000280">
    <property type="protein sequence ID" value="KAF6728511.1"/>
    <property type="molecule type" value="Genomic_DNA"/>
</dbReference>
<accession>A0A834FBK0</accession>
<evidence type="ECO:0000313" key="2">
    <source>
        <dbReference type="Proteomes" id="UP000646548"/>
    </source>
</evidence>